<reference evidence="1" key="2">
    <citation type="submission" date="2023-01" db="EMBL/GenBank/DDBJ databases">
        <title>Draft genome sequence of Litoribrevibacter albus strain NBRC 110071.</title>
        <authorList>
            <person name="Sun Q."/>
            <person name="Mori K."/>
        </authorList>
    </citation>
    <scope>NUCLEOTIDE SEQUENCE</scope>
    <source>
        <strain evidence="1">NBRC 110071</strain>
    </source>
</reference>
<accession>A0AA37SAQ9</accession>
<organism evidence="1 2">
    <name type="scientific">Litoribrevibacter albus</name>
    <dbReference type="NCBI Taxonomy" id="1473156"/>
    <lineage>
        <taxon>Bacteria</taxon>
        <taxon>Pseudomonadati</taxon>
        <taxon>Pseudomonadota</taxon>
        <taxon>Gammaproteobacteria</taxon>
        <taxon>Oceanospirillales</taxon>
        <taxon>Oceanospirillaceae</taxon>
        <taxon>Litoribrevibacter</taxon>
    </lineage>
</organism>
<reference evidence="1" key="1">
    <citation type="journal article" date="2014" name="Int. J. Syst. Evol. Microbiol.">
        <title>Complete genome sequence of Corynebacterium casei LMG S-19264T (=DSM 44701T), isolated from a smear-ripened cheese.</title>
        <authorList>
            <consortium name="US DOE Joint Genome Institute (JGI-PGF)"/>
            <person name="Walter F."/>
            <person name="Albersmeier A."/>
            <person name="Kalinowski J."/>
            <person name="Ruckert C."/>
        </authorList>
    </citation>
    <scope>NUCLEOTIDE SEQUENCE</scope>
    <source>
        <strain evidence="1">NBRC 110071</strain>
    </source>
</reference>
<proteinExistence type="predicted"/>
<dbReference type="EMBL" id="BSNM01000015">
    <property type="protein sequence ID" value="GLQ32310.1"/>
    <property type="molecule type" value="Genomic_DNA"/>
</dbReference>
<dbReference type="AlphaFoldDB" id="A0AA37SAQ9"/>
<sequence length="39" mass="4669">MSCPKPLCKENKMEMNDDLLDIYFDEYDDDYLDDDGVEM</sequence>
<gene>
    <name evidence="1" type="ORF">GCM10007876_27890</name>
</gene>
<keyword evidence="2" id="KW-1185">Reference proteome</keyword>
<protein>
    <submittedName>
        <fullName evidence="1">Uncharacterized protein</fullName>
    </submittedName>
</protein>
<comment type="caution">
    <text evidence="1">The sequence shown here is derived from an EMBL/GenBank/DDBJ whole genome shotgun (WGS) entry which is preliminary data.</text>
</comment>
<dbReference type="Proteomes" id="UP001161389">
    <property type="component" value="Unassembled WGS sequence"/>
</dbReference>
<name>A0AA37SAQ9_9GAMM</name>
<evidence type="ECO:0000313" key="1">
    <source>
        <dbReference type="EMBL" id="GLQ32310.1"/>
    </source>
</evidence>
<evidence type="ECO:0000313" key="2">
    <source>
        <dbReference type="Proteomes" id="UP001161389"/>
    </source>
</evidence>